<dbReference type="GO" id="GO:0006511">
    <property type="term" value="P:ubiquitin-dependent protein catabolic process"/>
    <property type="evidence" value="ECO:0007669"/>
    <property type="project" value="InterPro"/>
</dbReference>
<evidence type="ECO:0000259" key="6">
    <source>
        <dbReference type="Pfam" id="PF03931"/>
    </source>
</evidence>
<feature type="domain" description="SKP1 component POZ" evidence="6">
    <location>
        <begin position="90"/>
        <end position="143"/>
    </location>
</feature>
<feature type="region of interest" description="Disordered" evidence="4">
    <location>
        <begin position="14"/>
        <end position="86"/>
    </location>
</feature>
<name>A0A835AZ08_9POAL</name>
<evidence type="ECO:0000256" key="4">
    <source>
        <dbReference type="SAM" id="MobiDB-lite"/>
    </source>
</evidence>
<dbReference type="Proteomes" id="UP000636709">
    <property type="component" value="Unassembled WGS sequence"/>
</dbReference>
<evidence type="ECO:0000313" key="8">
    <source>
        <dbReference type="Proteomes" id="UP000636709"/>
    </source>
</evidence>
<comment type="caution">
    <text evidence="7">The sequence shown here is derived from an EMBL/GenBank/DDBJ whole genome shotgun (WGS) entry which is preliminary data.</text>
</comment>
<dbReference type="Gene3D" id="3.30.710.10">
    <property type="entry name" value="Potassium Channel Kv1.1, Chain A"/>
    <property type="match status" value="1"/>
</dbReference>
<evidence type="ECO:0000256" key="3">
    <source>
        <dbReference type="ARBA" id="ARBA00022786"/>
    </source>
</evidence>
<dbReference type="EMBL" id="JACEFO010002125">
    <property type="protein sequence ID" value="KAF8679136.1"/>
    <property type="molecule type" value="Genomic_DNA"/>
</dbReference>
<dbReference type="InterPro" id="IPR016897">
    <property type="entry name" value="SKP1"/>
</dbReference>
<dbReference type="GO" id="GO:0009867">
    <property type="term" value="P:jasmonic acid mediated signaling pathway"/>
    <property type="evidence" value="ECO:0007669"/>
    <property type="project" value="UniProtKB-ARBA"/>
</dbReference>
<dbReference type="PANTHER" id="PTHR11165">
    <property type="entry name" value="SKP1"/>
    <property type="match status" value="1"/>
</dbReference>
<keyword evidence="3" id="KW-0833">Ubl conjugation pathway</keyword>
<dbReference type="SUPFAM" id="SSF54695">
    <property type="entry name" value="POZ domain"/>
    <property type="match status" value="1"/>
</dbReference>
<dbReference type="InterPro" id="IPR016073">
    <property type="entry name" value="Skp1_comp_POZ"/>
</dbReference>
<dbReference type="AlphaFoldDB" id="A0A835AZ08"/>
<feature type="compositionally biased region" description="Acidic residues" evidence="4">
    <location>
        <begin position="72"/>
        <end position="84"/>
    </location>
</feature>
<organism evidence="7 8">
    <name type="scientific">Digitaria exilis</name>
    <dbReference type="NCBI Taxonomy" id="1010633"/>
    <lineage>
        <taxon>Eukaryota</taxon>
        <taxon>Viridiplantae</taxon>
        <taxon>Streptophyta</taxon>
        <taxon>Embryophyta</taxon>
        <taxon>Tracheophyta</taxon>
        <taxon>Spermatophyta</taxon>
        <taxon>Magnoliopsida</taxon>
        <taxon>Liliopsida</taxon>
        <taxon>Poales</taxon>
        <taxon>Poaceae</taxon>
        <taxon>PACMAD clade</taxon>
        <taxon>Panicoideae</taxon>
        <taxon>Panicodae</taxon>
        <taxon>Paniceae</taxon>
        <taxon>Anthephorinae</taxon>
        <taxon>Digitaria</taxon>
    </lineage>
</organism>
<protein>
    <recommendedName>
        <fullName evidence="6">SKP1 component POZ domain-containing protein</fullName>
    </recommendedName>
</protein>
<feature type="compositionally biased region" description="Low complexity" evidence="4">
    <location>
        <begin position="281"/>
        <end position="293"/>
    </location>
</feature>
<dbReference type="SMART" id="SM00512">
    <property type="entry name" value="Skp1"/>
    <property type="match status" value="1"/>
</dbReference>
<keyword evidence="8" id="KW-1185">Reference proteome</keyword>
<comment type="similarity">
    <text evidence="2">Belongs to the SKP1 family.</text>
</comment>
<keyword evidence="5" id="KW-0732">Signal</keyword>
<evidence type="ECO:0000256" key="5">
    <source>
        <dbReference type="SAM" id="SignalP"/>
    </source>
</evidence>
<dbReference type="OrthoDB" id="1939008at2759"/>
<dbReference type="InterPro" id="IPR011333">
    <property type="entry name" value="SKP1/BTB/POZ_sf"/>
</dbReference>
<evidence type="ECO:0000256" key="2">
    <source>
        <dbReference type="ARBA" id="ARBA00009993"/>
    </source>
</evidence>
<accession>A0A835AZ08</accession>
<evidence type="ECO:0000256" key="1">
    <source>
        <dbReference type="ARBA" id="ARBA00004906"/>
    </source>
</evidence>
<evidence type="ECO:0000313" key="7">
    <source>
        <dbReference type="EMBL" id="KAF8679136.1"/>
    </source>
</evidence>
<feature type="region of interest" description="Disordered" evidence="4">
    <location>
        <begin position="279"/>
        <end position="307"/>
    </location>
</feature>
<reference evidence="7" key="1">
    <citation type="submission" date="2020-07" db="EMBL/GenBank/DDBJ databases">
        <title>Genome sequence and genetic diversity analysis of an under-domesticated orphan crop, white fonio (Digitaria exilis).</title>
        <authorList>
            <person name="Bennetzen J.L."/>
            <person name="Chen S."/>
            <person name="Ma X."/>
            <person name="Wang X."/>
            <person name="Yssel A.E.J."/>
            <person name="Chaluvadi S.R."/>
            <person name="Johnson M."/>
            <person name="Gangashetty P."/>
            <person name="Hamidou F."/>
            <person name="Sanogo M.D."/>
            <person name="Zwaenepoel A."/>
            <person name="Wallace J."/>
            <person name="Van De Peer Y."/>
            <person name="Van Deynze A."/>
        </authorList>
    </citation>
    <scope>NUCLEOTIDE SEQUENCE</scope>
    <source>
        <tissue evidence="7">Leaves</tissue>
    </source>
</reference>
<feature type="signal peptide" evidence="5">
    <location>
        <begin position="1"/>
        <end position="19"/>
    </location>
</feature>
<gene>
    <name evidence="7" type="ORF">HU200_045901</name>
</gene>
<proteinExistence type="inferred from homology"/>
<sequence>MPLSRAWLLGLTFPLSTRTGTPPYPARGPELNPSRRRRLRGMEAKQGADPEVSELAADTEDPEVLELGAGPEDPELQLEPEPEPEPERRIVLVSKEGDEFEVEERLALLSPTITRMIEDGSRISLPSIRSKILTKLIEFARKSVDSQAAATHDLSWGEDFVCTIDPPCLTQLILVIGEILSEKEREIERSREGMDSSRMAARLREREAVDRELDRGGRRCAGMSERDRELVRDLRLNFAGMDRACRSGSRVRPGKPGRRITFRMEGGKLVKVSDVEIPAKGAARGSSSSAAAGSEDELCSAFSSTRF</sequence>
<dbReference type="Pfam" id="PF03931">
    <property type="entry name" value="Skp1_POZ"/>
    <property type="match status" value="1"/>
</dbReference>
<feature type="chain" id="PRO_5032527912" description="SKP1 component POZ domain-containing protein" evidence="5">
    <location>
        <begin position="20"/>
        <end position="307"/>
    </location>
</feature>
<comment type="pathway">
    <text evidence="1">Protein modification; protein ubiquitination.</text>
</comment>
<dbReference type="InterPro" id="IPR001232">
    <property type="entry name" value="SKP1-like"/>
</dbReference>